<comment type="caution">
    <text evidence="9">The sequence shown here is derived from an EMBL/GenBank/DDBJ whole genome shotgun (WGS) entry which is preliminary data.</text>
</comment>
<keyword evidence="10" id="KW-1185">Reference proteome</keyword>
<feature type="domain" description="RagB/SusD" evidence="7">
    <location>
        <begin position="319"/>
        <end position="548"/>
    </location>
</feature>
<feature type="signal peptide" evidence="6">
    <location>
        <begin position="1"/>
        <end position="23"/>
    </location>
</feature>
<evidence type="ECO:0000256" key="2">
    <source>
        <dbReference type="ARBA" id="ARBA00006275"/>
    </source>
</evidence>
<dbReference type="EMBL" id="WHLY01000004">
    <property type="protein sequence ID" value="MPR37333.1"/>
    <property type="molecule type" value="Genomic_DNA"/>
</dbReference>
<gene>
    <name evidence="9" type="ORF">GBK04_29400</name>
</gene>
<dbReference type="Pfam" id="PF14322">
    <property type="entry name" value="SusD-like_3"/>
    <property type="match status" value="1"/>
</dbReference>
<name>A0A7C9FZQ3_9BACT</name>
<evidence type="ECO:0000256" key="4">
    <source>
        <dbReference type="ARBA" id="ARBA00023136"/>
    </source>
</evidence>
<keyword evidence="3 6" id="KW-0732">Signal</keyword>
<dbReference type="InterPro" id="IPR033985">
    <property type="entry name" value="SusD-like_N"/>
</dbReference>
<keyword evidence="4" id="KW-0472">Membrane</keyword>
<evidence type="ECO:0000256" key="5">
    <source>
        <dbReference type="ARBA" id="ARBA00023237"/>
    </source>
</evidence>
<feature type="chain" id="PRO_5028903231" evidence="6">
    <location>
        <begin position="24"/>
        <end position="549"/>
    </location>
</feature>
<dbReference type="InterPro" id="IPR012944">
    <property type="entry name" value="SusD_RagB_dom"/>
</dbReference>
<evidence type="ECO:0000313" key="10">
    <source>
        <dbReference type="Proteomes" id="UP000479293"/>
    </source>
</evidence>
<dbReference type="PROSITE" id="PS51257">
    <property type="entry name" value="PROKAR_LIPOPROTEIN"/>
    <property type="match status" value="1"/>
</dbReference>
<reference evidence="9 10" key="1">
    <citation type="submission" date="2019-10" db="EMBL/GenBank/DDBJ databases">
        <title>Draft Genome Sequence of Cytophagaceae sp. SJW1-29.</title>
        <authorList>
            <person name="Choi A."/>
        </authorList>
    </citation>
    <scope>NUCLEOTIDE SEQUENCE [LARGE SCALE GENOMIC DNA]</scope>
    <source>
        <strain evidence="9 10">SJW1-29</strain>
    </source>
</reference>
<organism evidence="9 10">
    <name type="scientific">Salmonirosea aquatica</name>
    <dbReference type="NCBI Taxonomy" id="2654236"/>
    <lineage>
        <taxon>Bacteria</taxon>
        <taxon>Pseudomonadati</taxon>
        <taxon>Bacteroidota</taxon>
        <taxon>Cytophagia</taxon>
        <taxon>Cytophagales</taxon>
        <taxon>Spirosomataceae</taxon>
        <taxon>Salmonirosea</taxon>
    </lineage>
</organism>
<dbReference type="RefSeq" id="WP_152766737.1">
    <property type="nucleotide sequence ID" value="NZ_WHLY01000004.1"/>
</dbReference>
<dbReference type="InterPro" id="IPR011990">
    <property type="entry name" value="TPR-like_helical_dom_sf"/>
</dbReference>
<proteinExistence type="inferred from homology"/>
<dbReference type="Proteomes" id="UP000479293">
    <property type="component" value="Unassembled WGS sequence"/>
</dbReference>
<evidence type="ECO:0000256" key="1">
    <source>
        <dbReference type="ARBA" id="ARBA00004442"/>
    </source>
</evidence>
<evidence type="ECO:0000259" key="8">
    <source>
        <dbReference type="Pfam" id="PF14322"/>
    </source>
</evidence>
<dbReference type="AlphaFoldDB" id="A0A7C9FZQ3"/>
<dbReference type="GO" id="GO:0009279">
    <property type="term" value="C:cell outer membrane"/>
    <property type="evidence" value="ECO:0007669"/>
    <property type="project" value="UniProtKB-SubCell"/>
</dbReference>
<protein>
    <submittedName>
        <fullName evidence="9">RagB/SusD family nutrient uptake outer membrane protein</fullName>
    </submittedName>
</protein>
<dbReference type="SUPFAM" id="SSF48452">
    <property type="entry name" value="TPR-like"/>
    <property type="match status" value="1"/>
</dbReference>
<comment type="subcellular location">
    <subcellularLocation>
        <location evidence="1">Cell outer membrane</location>
    </subcellularLocation>
</comment>
<keyword evidence="5" id="KW-0998">Cell outer membrane</keyword>
<feature type="domain" description="SusD-like N-terminal" evidence="8">
    <location>
        <begin position="85"/>
        <end position="218"/>
    </location>
</feature>
<evidence type="ECO:0000259" key="7">
    <source>
        <dbReference type="Pfam" id="PF07980"/>
    </source>
</evidence>
<evidence type="ECO:0000256" key="3">
    <source>
        <dbReference type="ARBA" id="ARBA00022729"/>
    </source>
</evidence>
<evidence type="ECO:0000256" key="6">
    <source>
        <dbReference type="SAM" id="SignalP"/>
    </source>
</evidence>
<dbReference type="Pfam" id="PF07980">
    <property type="entry name" value="SusD_RagB"/>
    <property type="match status" value="1"/>
</dbReference>
<dbReference type="Gene3D" id="1.25.40.390">
    <property type="match status" value="1"/>
</dbReference>
<accession>A0A7C9FZQ3</accession>
<evidence type="ECO:0000313" key="9">
    <source>
        <dbReference type="EMBL" id="MPR37333.1"/>
    </source>
</evidence>
<sequence>MKLNFIQKTGLVAVLLFSLGSCTDVLEEYNPSGLTAESVYTSPEGFETLVNAAYSYQRWWYGKEEGYNISETGTDIWTSAAGDVWRDLTQYLNLQGNNAALINEWRELYAAINLCNGGINRIGDAGLSAALRPVREGELRFLRAFYYWHIVETWGGVHFTTQETNGIISTANKTPVETIYAQIFEDLKFATANLPATQPQYGKVTKGAAEAFLARMYLTRGMNKEALEMAEAVLKGNYGYKLEANYADLWKMSNLKTKEAIYVVDYSTNLALNDLANSTFNPYGHSRGSNSGHLLFLMKYDDRPGMARDLVNGRPFNRYMPTRFLLDLYSDEDARYEGSFQQAWYANAATRPVGMNLGDTAVFCTRKEIPDAFEATRKYLTVDRSKIYNANGTVKDNLRYPTLSKFMDPTRANFNEAQSARDVFVIRLAEVYLIAAEAQMKLGNLPAAADYINVVRTRAAKSGKVATMQITPEQVTLDFILDERAREFAGEQMRWFDLKRTGKLLERIRTYAPDNAVNLQEYHVVRPIPQTQLDAVTNKAEFKQNPGYQ</sequence>
<comment type="similarity">
    <text evidence="2">Belongs to the SusD family.</text>
</comment>